<sequence length="360" mass="37077">MRRSRGMKLLATVGVAIVALGTAACGGKGNSNSGSGTDSGSKKTVKVGLAYDIGGRGDKSFNDAAAAGLEKARSELNIQTRELEANKDETENDKLARLKLLCEGGYNPVIAVGFAYAGDKDTGPIASAAKACPDTKFAIVDDASVSAPNLANLVFAEEQGSFLVGAAAALKSKSGNVGFIGGCQVDLIKKFEAGYEAGAKAVKADIKVQAKYLSTIADKCSGFNDPAKGQTTAEGMYDQGADVVYQAAGGSGTGVFKAAKGKGKLAIGVDSDQYNTVTPDLKDVIMTSMLKRVDTAVYDFVKGMGEGKFTAGKTVFDLKVEGVGYSTSGGQVDDVKAKLDDFRKQIIDGKITVPEKPAAG</sequence>
<evidence type="ECO:0000313" key="10">
    <source>
        <dbReference type="EMBL" id="GIG72206.1"/>
    </source>
</evidence>
<accession>A0A8J3PLT6</accession>
<feature type="chain" id="PRO_5035179871" evidence="8">
    <location>
        <begin position="25"/>
        <end position="360"/>
    </location>
</feature>
<dbReference type="CDD" id="cd06354">
    <property type="entry name" value="PBP1_PrnA-like"/>
    <property type="match status" value="1"/>
</dbReference>
<feature type="signal peptide" evidence="8">
    <location>
        <begin position="1"/>
        <end position="24"/>
    </location>
</feature>
<reference evidence="10" key="1">
    <citation type="submission" date="2021-01" db="EMBL/GenBank/DDBJ databases">
        <title>Whole genome shotgun sequence of Planosporangium flavigriseum NBRC 105377.</title>
        <authorList>
            <person name="Komaki H."/>
            <person name="Tamura T."/>
        </authorList>
    </citation>
    <scope>NUCLEOTIDE SEQUENCE</scope>
    <source>
        <strain evidence="10">NBRC 105377</strain>
    </source>
</reference>
<dbReference type="SUPFAM" id="SSF53822">
    <property type="entry name" value="Periplasmic binding protein-like I"/>
    <property type="match status" value="1"/>
</dbReference>
<evidence type="ECO:0000313" key="11">
    <source>
        <dbReference type="Proteomes" id="UP000653674"/>
    </source>
</evidence>
<comment type="subcellular location">
    <subcellularLocation>
        <location evidence="1">Cell membrane</location>
        <topology evidence="1">Lipid-anchor</topology>
    </subcellularLocation>
</comment>
<keyword evidence="11" id="KW-1185">Reference proteome</keyword>
<dbReference type="GO" id="GO:0005886">
    <property type="term" value="C:plasma membrane"/>
    <property type="evidence" value="ECO:0007669"/>
    <property type="project" value="UniProtKB-SubCell"/>
</dbReference>
<evidence type="ECO:0000256" key="1">
    <source>
        <dbReference type="ARBA" id="ARBA00004193"/>
    </source>
</evidence>
<dbReference type="Proteomes" id="UP000653674">
    <property type="component" value="Unassembled WGS sequence"/>
</dbReference>
<proteinExistence type="inferred from homology"/>
<dbReference type="EMBL" id="BONU01000003">
    <property type="protein sequence ID" value="GIG72206.1"/>
    <property type="molecule type" value="Genomic_DNA"/>
</dbReference>
<keyword evidence="4 8" id="KW-0732">Signal</keyword>
<evidence type="ECO:0000256" key="4">
    <source>
        <dbReference type="ARBA" id="ARBA00022729"/>
    </source>
</evidence>
<protein>
    <submittedName>
        <fullName evidence="10">BMP family ABC transporter substrate-binding protein</fullName>
    </submittedName>
</protein>
<dbReference type="InterPro" id="IPR028082">
    <property type="entry name" value="Peripla_BP_I"/>
</dbReference>
<dbReference type="Pfam" id="PF02608">
    <property type="entry name" value="Bmp"/>
    <property type="match status" value="1"/>
</dbReference>
<dbReference type="InterPro" id="IPR003760">
    <property type="entry name" value="PnrA-like"/>
</dbReference>
<feature type="coiled-coil region" evidence="7">
    <location>
        <begin position="66"/>
        <end position="93"/>
    </location>
</feature>
<evidence type="ECO:0000259" key="9">
    <source>
        <dbReference type="Pfam" id="PF02608"/>
    </source>
</evidence>
<name>A0A8J3PLT6_9ACTN</name>
<dbReference type="InterPro" id="IPR050957">
    <property type="entry name" value="BMP_lipoprotein"/>
</dbReference>
<comment type="caution">
    <text evidence="10">The sequence shown here is derived from an EMBL/GenBank/DDBJ whole genome shotgun (WGS) entry which is preliminary data.</text>
</comment>
<comment type="similarity">
    <text evidence="2">Belongs to the BMP lipoprotein family.</text>
</comment>
<dbReference type="PANTHER" id="PTHR34296:SF2">
    <property type="entry name" value="ABC TRANSPORTER GUANOSINE-BINDING PROTEIN NUPN"/>
    <property type="match status" value="1"/>
</dbReference>
<dbReference type="Gene3D" id="3.40.50.2300">
    <property type="match status" value="2"/>
</dbReference>
<keyword evidence="6" id="KW-0449">Lipoprotein</keyword>
<gene>
    <name evidence="10" type="primary">bmpA</name>
    <name evidence="10" type="ORF">Pfl04_06100</name>
</gene>
<organism evidence="10 11">
    <name type="scientific">Planosporangium flavigriseum</name>
    <dbReference type="NCBI Taxonomy" id="373681"/>
    <lineage>
        <taxon>Bacteria</taxon>
        <taxon>Bacillati</taxon>
        <taxon>Actinomycetota</taxon>
        <taxon>Actinomycetes</taxon>
        <taxon>Micromonosporales</taxon>
        <taxon>Micromonosporaceae</taxon>
        <taxon>Planosporangium</taxon>
    </lineage>
</organism>
<dbReference type="PANTHER" id="PTHR34296">
    <property type="entry name" value="TRANSCRIPTIONAL ACTIVATOR PROTEIN MED"/>
    <property type="match status" value="1"/>
</dbReference>
<dbReference type="AlphaFoldDB" id="A0A8J3PLT6"/>
<dbReference type="PROSITE" id="PS51257">
    <property type="entry name" value="PROKAR_LIPOPROTEIN"/>
    <property type="match status" value="1"/>
</dbReference>
<evidence type="ECO:0000256" key="5">
    <source>
        <dbReference type="ARBA" id="ARBA00023136"/>
    </source>
</evidence>
<evidence type="ECO:0000256" key="2">
    <source>
        <dbReference type="ARBA" id="ARBA00008610"/>
    </source>
</evidence>
<keyword evidence="7" id="KW-0175">Coiled coil</keyword>
<keyword evidence="3" id="KW-1003">Cell membrane</keyword>
<feature type="domain" description="ABC transporter substrate-binding protein PnrA-like" evidence="9">
    <location>
        <begin position="52"/>
        <end position="355"/>
    </location>
</feature>
<keyword evidence="5" id="KW-0472">Membrane</keyword>
<dbReference type="RefSeq" id="WP_203981147.1">
    <property type="nucleotide sequence ID" value="NZ_BAAAQJ010000008.1"/>
</dbReference>
<evidence type="ECO:0000256" key="6">
    <source>
        <dbReference type="ARBA" id="ARBA00023288"/>
    </source>
</evidence>
<evidence type="ECO:0000256" key="8">
    <source>
        <dbReference type="SAM" id="SignalP"/>
    </source>
</evidence>
<evidence type="ECO:0000256" key="7">
    <source>
        <dbReference type="SAM" id="Coils"/>
    </source>
</evidence>
<evidence type="ECO:0000256" key="3">
    <source>
        <dbReference type="ARBA" id="ARBA00022475"/>
    </source>
</evidence>